<keyword evidence="1" id="KW-0812">Transmembrane</keyword>
<evidence type="ECO:0000259" key="2">
    <source>
        <dbReference type="PROSITE" id="PS50885"/>
    </source>
</evidence>
<dbReference type="InterPro" id="IPR000160">
    <property type="entry name" value="GGDEF_dom"/>
</dbReference>
<dbReference type="SMART" id="SM00304">
    <property type="entry name" value="HAMP"/>
    <property type="match status" value="1"/>
</dbReference>
<proteinExistence type="predicted"/>
<dbReference type="InterPro" id="IPR043128">
    <property type="entry name" value="Rev_trsase/Diguanyl_cyclase"/>
</dbReference>
<dbReference type="InterPro" id="IPR052163">
    <property type="entry name" value="DGC-Regulatory_Protein"/>
</dbReference>
<dbReference type="PANTHER" id="PTHR46663">
    <property type="entry name" value="DIGUANYLATE CYCLASE DGCT-RELATED"/>
    <property type="match status" value="1"/>
</dbReference>
<feature type="transmembrane region" description="Helical" evidence="1">
    <location>
        <begin position="138"/>
        <end position="158"/>
    </location>
</feature>
<dbReference type="EC" id="2.7.7.65" evidence="4"/>
<feature type="domain" description="HAMP" evidence="2">
    <location>
        <begin position="162"/>
        <end position="214"/>
    </location>
</feature>
<dbReference type="Gene3D" id="3.30.450.20">
    <property type="entry name" value="PAS domain"/>
    <property type="match status" value="1"/>
</dbReference>
<dbReference type="Pfam" id="PF00990">
    <property type="entry name" value="GGDEF"/>
    <property type="match status" value="1"/>
</dbReference>
<dbReference type="SMART" id="SM00267">
    <property type="entry name" value="GGDEF"/>
    <property type="match status" value="1"/>
</dbReference>
<dbReference type="PROSITE" id="PS50887">
    <property type="entry name" value="GGDEF"/>
    <property type="match status" value="1"/>
</dbReference>
<dbReference type="SUPFAM" id="SSF55073">
    <property type="entry name" value="Nucleotide cyclase"/>
    <property type="match status" value="1"/>
</dbReference>
<dbReference type="CDD" id="cd06225">
    <property type="entry name" value="HAMP"/>
    <property type="match status" value="1"/>
</dbReference>
<dbReference type="Proteomes" id="UP001204142">
    <property type="component" value="Unassembled WGS sequence"/>
</dbReference>
<dbReference type="EMBL" id="JANIGO010000001">
    <property type="protein sequence ID" value="MCQ8895158.1"/>
    <property type="molecule type" value="Genomic_DNA"/>
</dbReference>
<dbReference type="Gene3D" id="3.30.70.270">
    <property type="match status" value="1"/>
</dbReference>
<dbReference type="PROSITE" id="PS50885">
    <property type="entry name" value="HAMP"/>
    <property type="match status" value="1"/>
</dbReference>
<protein>
    <submittedName>
        <fullName evidence="4">Diguanylate cyclase</fullName>
        <ecNumber evidence="4">2.7.7.65</ecNumber>
    </submittedName>
</protein>
<evidence type="ECO:0000256" key="1">
    <source>
        <dbReference type="SAM" id="Phobius"/>
    </source>
</evidence>
<gene>
    <name evidence="4" type="ORF">NQT62_01740</name>
</gene>
<accession>A0ABT1WCB6</accession>
<comment type="caution">
    <text evidence="4">The sequence shown here is derived from an EMBL/GenBank/DDBJ whole genome shotgun (WGS) entry which is preliminary data.</text>
</comment>
<dbReference type="NCBIfam" id="TIGR00254">
    <property type="entry name" value="GGDEF"/>
    <property type="match status" value="1"/>
</dbReference>
<keyword evidence="1" id="KW-0472">Membrane</keyword>
<evidence type="ECO:0000313" key="4">
    <source>
        <dbReference type="EMBL" id="MCQ8895158.1"/>
    </source>
</evidence>
<feature type="domain" description="GGDEF" evidence="3">
    <location>
        <begin position="380"/>
        <end position="516"/>
    </location>
</feature>
<dbReference type="PANTHER" id="PTHR46663:SF2">
    <property type="entry name" value="GGDEF DOMAIN-CONTAINING PROTEIN"/>
    <property type="match status" value="1"/>
</dbReference>
<keyword evidence="4" id="KW-0808">Transferase</keyword>
<evidence type="ECO:0000313" key="5">
    <source>
        <dbReference type="Proteomes" id="UP001204142"/>
    </source>
</evidence>
<evidence type="ECO:0000259" key="3">
    <source>
        <dbReference type="PROSITE" id="PS50887"/>
    </source>
</evidence>
<organism evidence="4 5">
    <name type="scientific">Limnobacter humi</name>
    <dbReference type="NCBI Taxonomy" id="1778671"/>
    <lineage>
        <taxon>Bacteria</taxon>
        <taxon>Pseudomonadati</taxon>
        <taxon>Pseudomonadota</taxon>
        <taxon>Betaproteobacteria</taxon>
        <taxon>Burkholderiales</taxon>
        <taxon>Burkholderiaceae</taxon>
        <taxon>Limnobacter</taxon>
    </lineage>
</organism>
<dbReference type="GO" id="GO:0052621">
    <property type="term" value="F:diguanylate cyclase activity"/>
    <property type="evidence" value="ECO:0007669"/>
    <property type="project" value="UniProtKB-EC"/>
</dbReference>
<reference evidence="4 5" key="1">
    <citation type="submission" date="2022-07" db="EMBL/GenBank/DDBJ databases">
        <authorList>
            <person name="Xamxidin M."/>
            <person name="Wu M."/>
        </authorList>
    </citation>
    <scope>NUCLEOTIDE SEQUENCE [LARGE SCALE GENOMIC DNA]</scope>
    <source>
        <strain evidence="4 5">NBRC 111650</strain>
    </source>
</reference>
<dbReference type="InterPro" id="IPR029787">
    <property type="entry name" value="Nucleotide_cyclase"/>
</dbReference>
<dbReference type="Pfam" id="PF00672">
    <property type="entry name" value="HAMP"/>
    <property type="match status" value="1"/>
</dbReference>
<keyword evidence="5" id="KW-1185">Reference proteome</keyword>
<dbReference type="RefSeq" id="WP_256762832.1">
    <property type="nucleotide sequence ID" value="NZ_JANIGO010000001.1"/>
</dbReference>
<keyword evidence="4" id="KW-0548">Nucleotidyltransferase</keyword>
<dbReference type="CDD" id="cd01949">
    <property type="entry name" value="GGDEF"/>
    <property type="match status" value="1"/>
</dbReference>
<dbReference type="InterPro" id="IPR003660">
    <property type="entry name" value="HAMP_dom"/>
</dbReference>
<dbReference type="Gene3D" id="6.10.340.10">
    <property type="match status" value="1"/>
</dbReference>
<keyword evidence="1" id="KW-1133">Transmembrane helix</keyword>
<name>A0ABT1WCB6_9BURK</name>
<sequence>MSFKWKWLLTTFVAQLFMGGLFATIQYMHLSKVALQDVDRYNFELQQELNRVQNGRHSYSQDALSSVVRSFHSKHRPAGVWIEFQGKRLFEFGELFQAGQQLTPVEPALQGVFSLPTPGHVLWVRYDPDEIYRARNDMVVFVLGVFALSAVACGLILLSLSRALSARLEDLRIKALELQSGLIHSRIEIAGRDEISDLGVAFNRMAQAIEEQMLAMEASHAKSEAERNRLDLLLSSLGSGVAYLDEGFNVLYLNKALAHMLRLPFPYTDTPRLESLLLKAGLEKDQAPLLNDLVTDYFGHHKVPIELDFEEGRVLQFRFVIYSDQVQGPQAVLIVDDVSIQKNVEDLRQEVERDPLTDVLNRRGFDLSLQSRVSRLLPGETFGLLFLDLDGFKAVNDTLGHKAGDQVLKTTALLLKGATRNVDQIARLGGDEFAVIVARCSPQLLVNISNRIIDSFATDKHLNRIRQNHGLSVSCSIGGALYPQHADSVQSMLDLADGLMYQAKKSGKNCHRLAQAQGLSQPVLSL</sequence>